<evidence type="ECO:0000256" key="2">
    <source>
        <dbReference type="ARBA" id="ARBA00004651"/>
    </source>
</evidence>
<evidence type="ECO:0000256" key="15">
    <source>
        <dbReference type="SAM" id="SignalP"/>
    </source>
</evidence>
<keyword evidence="6" id="KW-0349">Heme</keyword>
<evidence type="ECO:0000256" key="3">
    <source>
        <dbReference type="ARBA" id="ARBA00010747"/>
    </source>
</evidence>
<name>A0ABT3P0M2_9PROT</name>
<dbReference type="EMBL" id="JAPFQI010000024">
    <property type="protein sequence ID" value="MCW8087956.1"/>
    <property type="molecule type" value="Genomic_DNA"/>
</dbReference>
<evidence type="ECO:0000256" key="11">
    <source>
        <dbReference type="ARBA" id="ARBA00023004"/>
    </source>
</evidence>
<dbReference type="RefSeq" id="WP_301592159.1">
    <property type="nucleotide sequence ID" value="NZ_JAPFQI010000024.1"/>
</dbReference>
<keyword evidence="10 14" id="KW-1133">Transmembrane helix</keyword>
<feature type="transmembrane region" description="Helical" evidence="14">
    <location>
        <begin position="147"/>
        <end position="168"/>
    </location>
</feature>
<dbReference type="InterPro" id="IPR006471">
    <property type="entry name" value="Formate_DH_gsu"/>
</dbReference>
<feature type="region of interest" description="Disordered" evidence="13">
    <location>
        <begin position="25"/>
        <end position="102"/>
    </location>
</feature>
<keyword evidence="9" id="KW-0249">Electron transport</keyword>
<sequence length="400" mass="42645">MRGISSLLLAALLLAAPVAAQTVAPSPAMPTERPNPGASDVQSAAPGVGESRGDGQPARQNPEAANPERATGAAPGPVPQQATPTPTAPIPAPPPMTARGPSAEELELQRALQGGRIEGRVTIPNQSAGILVQPEGRSWRQFHNVTLTWVGGIAVGGMLLLLVAFFLLRGRMAMTEGRSGRTIQRFNALERANHWMVASSFIVLGLSGLNITFGRYLLLPLIGPEAFYLVSQYGKIAHNFLAFPFTLGLIVMLLLWVRDNIPDRTDVDWFKSFGGFFGGAHPQAGRFNAGQKVVFWITVLGGGLVAASGYFLIFPFWGPLDVNDMQLAHIVHSVLSVLMIAAMLAHIYIGSIGMEGAYDAMGSGQVDLNWAREHHGLWVDQEMAKAREVVAPAGARPAGD</sequence>
<feature type="chain" id="PRO_5045367726" evidence="15">
    <location>
        <begin position="21"/>
        <end position="400"/>
    </location>
</feature>
<proteinExistence type="inferred from homology"/>
<dbReference type="Pfam" id="PF01292">
    <property type="entry name" value="Ni_hydr_CYTB"/>
    <property type="match status" value="1"/>
</dbReference>
<dbReference type="GO" id="GO:0008863">
    <property type="term" value="F:formate dehydrogenase (NAD+) activity"/>
    <property type="evidence" value="ECO:0007669"/>
    <property type="project" value="UniProtKB-EC"/>
</dbReference>
<keyword evidence="4" id="KW-0813">Transport</keyword>
<evidence type="ECO:0000256" key="4">
    <source>
        <dbReference type="ARBA" id="ARBA00022448"/>
    </source>
</evidence>
<keyword evidence="7 14" id="KW-0812">Transmembrane</keyword>
<dbReference type="SUPFAM" id="SSF81342">
    <property type="entry name" value="Transmembrane di-heme cytochromes"/>
    <property type="match status" value="1"/>
</dbReference>
<evidence type="ECO:0000256" key="1">
    <source>
        <dbReference type="ARBA" id="ARBA00001971"/>
    </source>
</evidence>
<keyword evidence="15" id="KW-0732">Signal</keyword>
<organism evidence="17 18">
    <name type="scientific">Sabulicella glaciei</name>
    <dbReference type="NCBI Taxonomy" id="2984948"/>
    <lineage>
        <taxon>Bacteria</taxon>
        <taxon>Pseudomonadati</taxon>
        <taxon>Pseudomonadota</taxon>
        <taxon>Alphaproteobacteria</taxon>
        <taxon>Acetobacterales</taxon>
        <taxon>Acetobacteraceae</taxon>
        <taxon>Sabulicella</taxon>
    </lineage>
</organism>
<evidence type="ECO:0000256" key="9">
    <source>
        <dbReference type="ARBA" id="ARBA00022982"/>
    </source>
</evidence>
<feature type="transmembrane region" description="Helical" evidence="14">
    <location>
        <begin position="236"/>
        <end position="257"/>
    </location>
</feature>
<evidence type="ECO:0000313" key="17">
    <source>
        <dbReference type="EMBL" id="MCW8087956.1"/>
    </source>
</evidence>
<keyword evidence="8" id="KW-0479">Metal-binding</keyword>
<evidence type="ECO:0000256" key="10">
    <source>
        <dbReference type="ARBA" id="ARBA00022989"/>
    </source>
</evidence>
<feature type="transmembrane region" description="Helical" evidence="14">
    <location>
        <begin position="293"/>
        <end position="317"/>
    </location>
</feature>
<evidence type="ECO:0000259" key="16">
    <source>
        <dbReference type="Pfam" id="PF01292"/>
    </source>
</evidence>
<keyword evidence="17" id="KW-0560">Oxidoreductase</keyword>
<dbReference type="InterPro" id="IPR016174">
    <property type="entry name" value="Di-haem_cyt_TM"/>
</dbReference>
<dbReference type="Gene3D" id="1.20.950.20">
    <property type="entry name" value="Transmembrane di-heme cytochromes, Chain C"/>
    <property type="match status" value="1"/>
</dbReference>
<feature type="signal peptide" evidence="15">
    <location>
        <begin position="1"/>
        <end position="20"/>
    </location>
</feature>
<dbReference type="EC" id="1.17.1.9" evidence="17"/>
<keyword evidence="11" id="KW-0408">Iron</keyword>
<keyword evidence="18" id="KW-1185">Reference proteome</keyword>
<keyword evidence="12 14" id="KW-0472">Membrane</keyword>
<evidence type="ECO:0000256" key="14">
    <source>
        <dbReference type="SAM" id="Phobius"/>
    </source>
</evidence>
<comment type="cofactor">
    <cofactor evidence="1">
        <name>heme</name>
        <dbReference type="ChEBI" id="CHEBI:30413"/>
    </cofactor>
</comment>
<feature type="compositionally biased region" description="Low complexity" evidence="13">
    <location>
        <begin position="70"/>
        <end position="85"/>
    </location>
</feature>
<dbReference type="PANTHER" id="PTHR30074:SF6">
    <property type="entry name" value="FORMATE DEHYDROGENASE GAMMA SUBUNIT"/>
    <property type="match status" value="1"/>
</dbReference>
<dbReference type="NCBIfam" id="TIGR01583">
    <property type="entry name" value="formate-DH-gamm"/>
    <property type="match status" value="1"/>
</dbReference>
<dbReference type="InterPro" id="IPR011577">
    <property type="entry name" value="Cyt_b561_bac/Ni-Hgenase"/>
</dbReference>
<protein>
    <submittedName>
        <fullName evidence="17">Formate dehydrogenase subunit gamma</fullName>
        <ecNumber evidence="17">1.17.1.9</ecNumber>
    </submittedName>
</protein>
<evidence type="ECO:0000256" key="8">
    <source>
        <dbReference type="ARBA" id="ARBA00022723"/>
    </source>
</evidence>
<dbReference type="PANTHER" id="PTHR30074">
    <property type="entry name" value="FORMATE DEHYDROGENASE, NITRATE-INDUCIBLE, CYTOCHROME B556 FDN SUBUNIT"/>
    <property type="match status" value="1"/>
</dbReference>
<feature type="transmembrane region" description="Helical" evidence="14">
    <location>
        <begin position="195"/>
        <end position="216"/>
    </location>
</feature>
<evidence type="ECO:0000256" key="13">
    <source>
        <dbReference type="SAM" id="MobiDB-lite"/>
    </source>
</evidence>
<comment type="subcellular location">
    <subcellularLocation>
        <location evidence="2">Cell membrane</location>
        <topology evidence="2">Multi-pass membrane protein</topology>
    </subcellularLocation>
</comment>
<feature type="domain" description="Cytochrome b561 bacterial/Ni-hydrogenase" evidence="16">
    <location>
        <begin position="185"/>
        <end position="354"/>
    </location>
</feature>
<evidence type="ECO:0000256" key="5">
    <source>
        <dbReference type="ARBA" id="ARBA00022475"/>
    </source>
</evidence>
<comment type="similarity">
    <text evidence="3">Belongs to the formate dehydrogenase gamma subunit family.</text>
</comment>
<evidence type="ECO:0000256" key="12">
    <source>
        <dbReference type="ARBA" id="ARBA00023136"/>
    </source>
</evidence>
<comment type="caution">
    <text evidence="17">The sequence shown here is derived from an EMBL/GenBank/DDBJ whole genome shotgun (WGS) entry which is preliminary data.</text>
</comment>
<reference evidence="17 18" key="1">
    <citation type="submission" date="2022-10" db="EMBL/GenBank/DDBJ databases">
        <title>Roseococcus glaciei nov., sp. nov., isolated from glacier.</title>
        <authorList>
            <person name="Liu Q."/>
            <person name="Xin Y.-H."/>
        </authorList>
    </citation>
    <scope>NUCLEOTIDE SEQUENCE [LARGE SCALE GENOMIC DNA]</scope>
    <source>
        <strain evidence="17 18">MDT2-1-1</strain>
    </source>
</reference>
<evidence type="ECO:0000313" key="18">
    <source>
        <dbReference type="Proteomes" id="UP001526430"/>
    </source>
</evidence>
<feature type="transmembrane region" description="Helical" evidence="14">
    <location>
        <begin position="329"/>
        <end position="349"/>
    </location>
</feature>
<evidence type="ECO:0000256" key="6">
    <source>
        <dbReference type="ARBA" id="ARBA00022617"/>
    </source>
</evidence>
<feature type="compositionally biased region" description="Pro residues" evidence="13">
    <location>
        <begin position="86"/>
        <end position="96"/>
    </location>
</feature>
<dbReference type="InterPro" id="IPR051817">
    <property type="entry name" value="FDH_cytochrome_b556_subunit"/>
</dbReference>
<evidence type="ECO:0000256" key="7">
    <source>
        <dbReference type="ARBA" id="ARBA00022692"/>
    </source>
</evidence>
<dbReference type="Proteomes" id="UP001526430">
    <property type="component" value="Unassembled WGS sequence"/>
</dbReference>
<keyword evidence="5" id="KW-1003">Cell membrane</keyword>
<accession>A0ABT3P0M2</accession>
<gene>
    <name evidence="17" type="ORF">OF850_20335</name>
</gene>